<comment type="caution">
    <text evidence="2">The sequence shown here is derived from an EMBL/GenBank/DDBJ whole genome shotgun (WGS) entry which is preliminary data.</text>
</comment>
<accession>A0ABQ8SBI1</accession>
<evidence type="ECO:0000256" key="1">
    <source>
        <dbReference type="SAM" id="MobiDB-lite"/>
    </source>
</evidence>
<name>A0ABQ8SBI1_PERAM</name>
<evidence type="ECO:0000313" key="3">
    <source>
        <dbReference type="Proteomes" id="UP001148838"/>
    </source>
</evidence>
<evidence type="ECO:0000313" key="2">
    <source>
        <dbReference type="EMBL" id="KAJ4431288.1"/>
    </source>
</evidence>
<reference evidence="2 3" key="1">
    <citation type="journal article" date="2022" name="Allergy">
        <title>Genome assembly and annotation of Periplaneta americana reveal a comprehensive cockroach allergen profile.</title>
        <authorList>
            <person name="Wang L."/>
            <person name="Xiong Q."/>
            <person name="Saelim N."/>
            <person name="Wang L."/>
            <person name="Nong W."/>
            <person name="Wan A.T."/>
            <person name="Shi M."/>
            <person name="Liu X."/>
            <person name="Cao Q."/>
            <person name="Hui J.H.L."/>
            <person name="Sookrung N."/>
            <person name="Leung T.F."/>
            <person name="Tungtrongchitr A."/>
            <person name="Tsui S.K.W."/>
        </authorList>
    </citation>
    <scope>NUCLEOTIDE SEQUENCE [LARGE SCALE GENOMIC DNA]</scope>
    <source>
        <strain evidence="2">PWHHKU_190912</strain>
    </source>
</reference>
<proteinExistence type="predicted"/>
<dbReference type="EMBL" id="JAJSOF020000031">
    <property type="protein sequence ID" value="KAJ4431288.1"/>
    <property type="molecule type" value="Genomic_DNA"/>
</dbReference>
<feature type="compositionally biased region" description="Basic and acidic residues" evidence="1">
    <location>
        <begin position="97"/>
        <end position="107"/>
    </location>
</feature>
<protein>
    <submittedName>
        <fullName evidence="2">Uncharacterized protein</fullName>
    </submittedName>
</protein>
<sequence length="262" mass="29684">MPSGLQLVEHLYLSLCEAKPHPSLEPGKMKFGIMLKKNCGFSAMCEIRDILSVNGEPSDDTCDSSYFRFAPLTSCDFPQRGYGEGGSYPGSPRGRSRGNELADKTAKETATEDGLEVAYNRKPKTTIVTEIEEEGFNEWENDWKNSLKGAICKKFFPSVRQRMKQNITLTAEVTAMISGHGKTKAYLHRFGIKDDSTCSCLQDAQTVDHLIYSSVKLNKQRDILKHGIYRNQDRWPVLHEKLLLKHYKGFRNFVQSIDFTSL</sequence>
<organism evidence="2 3">
    <name type="scientific">Periplaneta americana</name>
    <name type="common">American cockroach</name>
    <name type="synonym">Blatta americana</name>
    <dbReference type="NCBI Taxonomy" id="6978"/>
    <lineage>
        <taxon>Eukaryota</taxon>
        <taxon>Metazoa</taxon>
        <taxon>Ecdysozoa</taxon>
        <taxon>Arthropoda</taxon>
        <taxon>Hexapoda</taxon>
        <taxon>Insecta</taxon>
        <taxon>Pterygota</taxon>
        <taxon>Neoptera</taxon>
        <taxon>Polyneoptera</taxon>
        <taxon>Dictyoptera</taxon>
        <taxon>Blattodea</taxon>
        <taxon>Blattoidea</taxon>
        <taxon>Blattidae</taxon>
        <taxon>Blattinae</taxon>
        <taxon>Periplaneta</taxon>
    </lineage>
</organism>
<feature type="region of interest" description="Disordered" evidence="1">
    <location>
        <begin position="81"/>
        <end position="107"/>
    </location>
</feature>
<keyword evidence="3" id="KW-1185">Reference proteome</keyword>
<dbReference type="Proteomes" id="UP001148838">
    <property type="component" value="Unassembled WGS sequence"/>
</dbReference>
<gene>
    <name evidence="2" type="ORF">ANN_19885</name>
</gene>